<evidence type="ECO:0000259" key="2">
    <source>
        <dbReference type="Pfam" id="PF07992"/>
    </source>
</evidence>
<dbReference type="SUPFAM" id="SSF51905">
    <property type="entry name" value="FAD/NAD(P)-binding domain"/>
    <property type="match status" value="1"/>
</dbReference>
<evidence type="ECO:0000313" key="4">
    <source>
        <dbReference type="Proteomes" id="UP000053841"/>
    </source>
</evidence>
<keyword evidence="1" id="KW-0732">Signal</keyword>
<dbReference type="OrthoDB" id="202203at2759"/>
<dbReference type="PRINTS" id="PR00368">
    <property type="entry name" value="FADPNR"/>
</dbReference>
<name>W6YZ70_COCC2</name>
<dbReference type="InterPro" id="IPR023753">
    <property type="entry name" value="FAD/NAD-binding_dom"/>
</dbReference>
<dbReference type="AlphaFoldDB" id="W6YZ70"/>
<proteinExistence type="predicted"/>
<dbReference type="GO" id="GO:0005737">
    <property type="term" value="C:cytoplasm"/>
    <property type="evidence" value="ECO:0007669"/>
    <property type="project" value="TreeGrafter"/>
</dbReference>
<dbReference type="KEGG" id="bze:COCCADRAFT_87710"/>
<feature type="chain" id="PRO_5004886960" description="FAD/NAD(P)-binding domain-containing protein" evidence="1">
    <location>
        <begin position="23"/>
        <end position="414"/>
    </location>
</feature>
<dbReference type="EMBL" id="KI964559">
    <property type="protein sequence ID" value="EUC36706.1"/>
    <property type="molecule type" value="Genomic_DNA"/>
</dbReference>
<dbReference type="GeneID" id="19152416"/>
<protein>
    <recommendedName>
        <fullName evidence="2">FAD/NAD(P)-binding domain-containing protein</fullName>
    </recommendedName>
</protein>
<dbReference type="RefSeq" id="XP_007709086.1">
    <property type="nucleotide sequence ID" value="XM_007710896.1"/>
</dbReference>
<dbReference type="HOGENOM" id="CLU_019845_0_0_1"/>
<dbReference type="eggNOG" id="KOG1336">
    <property type="taxonomic scope" value="Eukaryota"/>
</dbReference>
<dbReference type="PRINTS" id="PR00469">
    <property type="entry name" value="PNDRDTASEII"/>
</dbReference>
<gene>
    <name evidence="3" type="ORF">COCCADRAFT_87710</name>
</gene>
<dbReference type="GO" id="GO:0004174">
    <property type="term" value="F:electron-transferring-flavoprotein dehydrogenase activity"/>
    <property type="evidence" value="ECO:0007669"/>
    <property type="project" value="TreeGrafter"/>
</dbReference>
<evidence type="ECO:0000256" key="1">
    <source>
        <dbReference type="SAM" id="SignalP"/>
    </source>
</evidence>
<keyword evidence="4" id="KW-1185">Reference proteome</keyword>
<feature type="domain" description="FAD/NAD(P)-binding" evidence="2">
    <location>
        <begin position="47"/>
        <end position="335"/>
    </location>
</feature>
<evidence type="ECO:0000313" key="3">
    <source>
        <dbReference type="EMBL" id="EUC36706.1"/>
    </source>
</evidence>
<reference evidence="3 4" key="1">
    <citation type="journal article" date="2013" name="PLoS Genet.">
        <title>Comparative genome structure, secondary metabolite, and effector coding capacity across Cochliobolus pathogens.</title>
        <authorList>
            <person name="Condon B.J."/>
            <person name="Leng Y."/>
            <person name="Wu D."/>
            <person name="Bushley K.E."/>
            <person name="Ohm R.A."/>
            <person name="Otillar R."/>
            <person name="Martin J."/>
            <person name="Schackwitz W."/>
            <person name="Grimwood J."/>
            <person name="MohdZainudin N."/>
            <person name="Xue C."/>
            <person name="Wang R."/>
            <person name="Manning V.A."/>
            <person name="Dhillon B."/>
            <person name="Tu Z.J."/>
            <person name="Steffenson B.J."/>
            <person name="Salamov A."/>
            <person name="Sun H."/>
            <person name="Lowry S."/>
            <person name="LaButti K."/>
            <person name="Han J."/>
            <person name="Copeland A."/>
            <person name="Lindquist E."/>
            <person name="Barry K."/>
            <person name="Schmutz J."/>
            <person name="Baker S.E."/>
            <person name="Ciuffetti L.M."/>
            <person name="Grigoriev I.V."/>
            <person name="Zhong S."/>
            <person name="Turgeon B.G."/>
        </authorList>
    </citation>
    <scope>NUCLEOTIDE SEQUENCE [LARGE SCALE GENOMIC DNA]</scope>
    <source>
        <strain evidence="3 4">26-R-13</strain>
    </source>
</reference>
<feature type="signal peptide" evidence="1">
    <location>
        <begin position="1"/>
        <end position="22"/>
    </location>
</feature>
<dbReference type="InterPro" id="IPR036188">
    <property type="entry name" value="FAD/NAD-bd_sf"/>
</dbReference>
<dbReference type="PANTHER" id="PTHR43735">
    <property type="entry name" value="APOPTOSIS-INDUCING FACTOR 1"/>
    <property type="match status" value="1"/>
</dbReference>
<dbReference type="PANTHER" id="PTHR43735:SF5">
    <property type="entry name" value="FAD_NAD(P)-BINDING DOMAIN-CONTAINING PROTEIN"/>
    <property type="match status" value="1"/>
</dbReference>
<dbReference type="STRING" id="930089.W6YZ70"/>
<dbReference type="Pfam" id="PF07992">
    <property type="entry name" value="Pyr_redox_2"/>
    <property type="match status" value="1"/>
</dbReference>
<dbReference type="Proteomes" id="UP000053841">
    <property type="component" value="Unassembled WGS sequence"/>
</dbReference>
<dbReference type="Gene3D" id="3.50.50.100">
    <property type="match status" value="1"/>
</dbReference>
<organism evidence="3 4">
    <name type="scientific">Cochliobolus carbonum (strain 26-R-13)</name>
    <name type="common">Maize leaf spot fungus</name>
    <name type="synonym">Bipolaris zeicola</name>
    <dbReference type="NCBI Taxonomy" id="930089"/>
    <lineage>
        <taxon>Eukaryota</taxon>
        <taxon>Fungi</taxon>
        <taxon>Dikarya</taxon>
        <taxon>Ascomycota</taxon>
        <taxon>Pezizomycotina</taxon>
        <taxon>Dothideomycetes</taxon>
        <taxon>Pleosporomycetidae</taxon>
        <taxon>Pleosporales</taxon>
        <taxon>Pleosporineae</taxon>
        <taxon>Pleosporaceae</taxon>
        <taxon>Bipolaris</taxon>
    </lineage>
</organism>
<dbReference type="GO" id="GO:0050660">
    <property type="term" value="F:flavin adenine dinucleotide binding"/>
    <property type="evidence" value="ECO:0007669"/>
    <property type="project" value="TreeGrafter"/>
</dbReference>
<sequence>MVSDYLTLLFLLLRHLPSFALTASTRKIKAVVHRYTYKSLPSTQTKNVVVVGGSFTGYFTAKHLIETLPSGYRVVLIEKNSHFNYVFAFPRFSVIQRYEKFAFIPFQGLEKGAPKGIFEFVQGKVDKVNERVIRLEGGKELEYEYLVIATGTSSAIPSKVAATESLDAQRELRGLQSKIEKAARIAVVGGGAVGVELASDIKDFHPEKSVVLLHSRDRLLPSFGERLHQYVTKRFDEMGVEVWLNERPQVLEGSHTLKLKRGGEETFDLIIPCTGQRPNSSVISSLSLESISKESSHILVRPTLQIADERFPNVFAAGDVAASGGPKMARAGYMQTFVVVDNILSLINGKDNMKVYKPMRWLEGSIKLTLGKEHLVMYTNESAGRDTLVASNSGKIDIDVKKQWRQFGEDIAQP</sequence>
<accession>W6YZ70</accession>